<sequence length="975" mass="106166">MEAQGTGPSSPTRVTTRPIKDPADDPLSASTPGLTHDNSTSTSEDSGGREHKPKSTSTAGMAAATAASLFRGLHGGNGLKNNSHGTNLTTSPLRNKGIEALSSFSKGILKISQHHQYASSLGKTSTSTAPDSPCQDEQRVIGPDISMEDLMLACTKLKRRVKVMETQTRELKEANGRTEVERDEMIDFLYRDVLQREDVPPHGTQASLPALRREWAQQEEERHLTLQAMQQQHREYVLANKAAPASTLAIALPSIPKPQEEHDESSLATVREQNVDDNELCRVQNELEDAKRALAQTEEELQALRRQVAEQNKTAAEERDTARKLKLEVGKMQESHAKEVTRLRRQIRPQGEDGAPQAGPETPASEAGREGKTGAERERAEKTASFPRDRAMDEADELEKELAASSLILQEKDSAIDALHRAMSQDQSERLTLESSLRAAQSKVDSLTQEIASISGLLRGAEQEKENLRQRDAEQRAELDRGCQQLAEKTGVLLRVRSDLEKTEQSCALKTAQMAQLETGVQEMVLEMKRLRESVEEGEMARARLSREVESRQQACVKLEKALMETKEILRKEKEAWESGAQAQRDESRQQAASQQQTFEEELMLYHKESQKKSALAREIIADKDRQLGECVQKIMALEEEIASGSYTDRKIMELATVQSQRDSHHRAELESCKVSLKKLQEALATKDLEVGRLTALQATLNQERVALRRAQQREGCNLEYLKNVVVDYLSFPPGALSEKASLERVLATLLAFSPQDRKKIAEGREGGQGGGIGWLLTAPRRPVKHIAPGAHAVSVSLVDSRNHDHGVEAAKNKAGVHVGGRGGPLGDKGNGQSKLPSPLRVGRVEVVGGGKSGSDGKEECGKRDGGTMTKPQSAAGAVARVGFEQGFGSLSGSGGGKSVEGSVGSLSLSQSDFQSLSEHADTGREGGRGRSSASFLGEPRYSTSSAGGLTTRSSGTESEDEEGGRPKRGPVLSF</sequence>
<dbReference type="Proteomes" id="UP000019335">
    <property type="component" value="Chromosome 8"/>
</dbReference>
<proteinExistence type="predicted"/>
<evidence type="ECO:0000256" key="2">
    <source>
        <dbReference type="SAM" id="MobiDB-lite"/>
    </source>
</evidence>
<feature type="compositionally biased region" description="Gly residues" evidence="2">
    <location>
        <begin position="818"/>
        <end position="830"/>
    </location>
</feature>
<dbReference type="AlphaFoldDB" id="W7U1U6"/>
<feature type="compositionally biased region" description="Basic and acidic residues" evidence="2">
    <location>
        <begin position="855"/>
        <end position="866"/>
    </location>
</feature>
<accession>W7U1U6</accession>
<feature type="region of interest" description="Disordered" evidence="2">
    <location>
        <begin position="1"/>
        <end position="63"/>
    </location>
</feature>
<keyword evidence="5" id="KW-1185">Reference proteome</keyword>
<evidence type="ECO:0000256" key="1">
    <source>
        <dbReference type="SAM" id="Coils"/>
    </source>
</evidence>
<organism evidence="4 5">
    <name type="scientific">Nannochloropsis gaditana</name>
    <dbReference type="NCBI Taxonomy" id="72520"/>
    <lineage>
        <taxon>Eukaryota</taxon>
        <taxon>Sar</taxon>
        <taxon>Stramenopiles</taxon>
        <taxon>Ochrophyta</taxon>
        <taxon>Eustigmatophyceae</taxon>
        <taxon>Eustigmatales</taxon>
        <taxon>Monodopsidaceae</taxon>
        <taxon>Nannochloropsis</taxon>
    </lineage>
</organism>
<protein>
    <submittedName>
        <fullName evidence="4">Grip and coiled-coil domain-containing protein</fullName>
    </submittedName>
</protein>
<feature type="region of interest" description="Disordered" evidence="2">
    <location>
        <begin position="575"/>
        <end position="597"/>
    </location>
</feature>
<gene>
    <name evidence="4" type="ORF">Naga_100263g4</name>
</gene>
<dbReference type="InterPro" id="IPR000237">
    <property type="entry name" value="GRIP_dom"/>
</dbReference>
<feature type="region of interest" description="Disordered" evidence="2">
    <location>
        <begin position="891"/>
        <end position="975"/>
    </location>
</feature>
<feature type="compositionally biased region" description="Basic and acidic residues" evidence="2">
    <location>
        <begin position="919"/>
        <end position="929"/>
    </location>
</feature>
<keyword evidence="1" id="KW-0175">Coiled coil</keyword>
<dbReference type="OrthoDB" id="1926336at2759"/>
<comment type="caution">
    <text evidence="4">The sequence shown here is derived from an EMBL/GenBank/DDBJ whole genome shotgun (WGS) entry which is preliminary data.</text>
</comment>
<feature type="compositionally biased region" description="Low complexity" evidence="2">
    <location>
        <begin position="900"/>
        <end position="918"/>
    </location>
</feature>
<dbReference type="Pfam" id="PF01465">
    <property type="entry name" value="GRIP"/>
    <property type="match status" value="1"/>
</dbReference>
<name>W7U1U6_9STRA</name>
<dbReference type="PROSITE" id="PS50913">
    <property type="entry name" value="GRIP"/>
    <property type="match status" value="1"/>
</dbReference>
<evidence type="ECO:0000313" key="4">
    <source>
        <dbReference type="EMBL" id="EWM26846.1"/>
    </source>
</evidence>
<evidence type="ECO:0000313" key="5">
    <source>
        <dbReference type="Proteomes" id="UP000019335"/>
    </source>
</evidence>
<dbReference type="Gene3D" id="1.10.220.60">
    <property type="entry name" value="GRIP domain"/>
    <property type="match status" value="1"/>
</dbReference>
<feature type="compositionally biased region" description="Polar residues" evidence="2">
    <location>
        <begin position="28"/>
        <end position="45"/>
    </location>
</feature>
<feature type="compositionally biased region" description="Polar residues" evidence="2">
    <location>
        <begin position="1"/>
        <end position="15"/>
    </location>
</feature>
<feature type="compositionally biased region" description="Basic and acidic residues" evidence="2">
    <location>
        <begin position="367"/>
        <end position="393"/>
    </location>
</feature>
<evidence type="ECO:0000259" key="3">
    <source>
        <dbReference type="PROSITE" id="PS50913"/>
    </source>
</evidence>
<feature type="region of interest" description="Disordered" evidence="2">
    <location>
        <begin position="311"/>
        <end position="397"/>
    </location>
</feature>
<dbReference type="EMBL" id="AZIL01000603">
    <property type="protein sequence ID" value="EWM26846.1"/>
    <property type="molecule type" value="Genomic_DNA"/>
</dbReference>
<feature type="region of interest" description="Disordered" evidence="2">
    <location>
        <begin position="816"/>
        <end position="876"/>
    </location>
</feature>
<feature type="coiled-coil region" evidence="1">
    <location>
        <begin position="147"/>
        <end position="174"/>
    </location>
</feature>
<dbReference type="SMART" id="SM00755">
    <property type="entry name" value="Grip"/>
    <property type="match status" value="1"/>
</dbReference>
<feature type="domain" description="GRIP" evidence="3">
    <location>
        <begin position="712"/>
        <end position="764"/>
    </location>
</feature>
<feature type="compositionally biased region" description="Basic and acidic residues" evidence="2">
    <location>
        <begin position="315"/>
        <end position="342"/>
    </location>
</feature>
<reference evidence="4 5" key="1">
    <citation type="journal article" date="2014" name="Mol. Plant">
        <title>Chromosome Scale Genome Assembly and Transcriptome Profiling of Nannochloropsis gaditana in Nitrogen Depletion.</title>
        <authorList>
            <person name="Corteggiani Carpinelli E."/>
            <person name="Telatin A."/>
            <person name="Vitulo N."/>
            <person name="Forcato C."/>
            <person name="D'Angelo M."/>
            <person name="Schiavon R."/>
            <person name="Vezzi A."/>
            <person name="Giacometti G.M."/>
            <person name="Morosinotto T."/>
            <person name="Valle G."/>
        </authorList>
    </citation>
    <scope>NUCLEOTIDE SEQUENCE [LARGE SCALE GENOMIC DNA]</scope>
    <source>
        <strain evidence="4 5">B-31</strain>
    </source>
</reference>